<name>A0ACC3D2S0_9PEZI</name>
<protein>
    <submittedName>
        <fullName evidence="1">Uncharacterized protein</fullName>
    </submittedName>
</protein>
<accession>A0ACC3D2S0</accession>
<comment type="caution">
    <text evidence="1">The sequence shown here is derived from an EMBL/GenBank/DDBJ whole genome shotgun (WGS) entry which is preliminary data.</text>
</comment>
<proteinExistence type="predicted"/>
<evidence type="ECO:0000313" key="2">
    <source>
        <dbReference type="Proteomes" id="UP001186974"/>
    </source>
</evidence>
<dbReference type="Proteomes" id="UP001186974">
    <property type="component" value="Unassembled WGS sequence"/>
</dbReference>
<gene>
    <name evidence="1" type="ORF">LTS18_007738</name>
</gene>
<dbReference type="EMBL" id="JAWDJW010008305">
    <property type="protein sequence ID" value="KAK3060765.1"/>
    <property type="molecule type" value="Genomic_DNA"/>
</dbReference>
<sequence length="145" mass="14887">FLAAAGSSSSSSSSSGGASAHPLFVELNGMFKVSAVGAAIEGFLTSLLWEAKARGKKKKKADASSRADVVSKEEEDGFPKVKQRASEWFGAKGAGAVASTSPGSTVDTEVRPSASEEQHLLSDEQSPSLVAGQEGLTPSGRTWLS</sequence>
<reference evidence="1" key="1">
    <citation type="submission" date="2024-09" db="EMBL/GenBank/DDBJ databases">
        <title>Black Yeasts Isolated from many extreme environments.</title>
        <authorList>
            <person name="Coleine C."/>
            <person name="Stajich J.E."/>
            <person name="Selbmann L."/>
        </authorList>
    </citation>
    <scope>NUCLEOTIDE SEQUENCE</scope>
    <source>
        <strain evidence="1">CCFEE 5737</strain>
    </source>
</reference>
<evidence type="ECO:0000313" key="1">
    <source>
        <dbReference type="EMBL" id="KAK3060765.1"/>
    </source>
</evidence>
<keyword evidence="2" id="KW-1185">Reference proteome</keyword>
<feature type="non-terminal residue" evidence="1">
    <location>
        <position position="1"/>
    </location>
</feature>
<organism evidence="1 2">
    <name type="scientific">Coniosporium uncinatum</name>
    <dbReference type="NCBI Taxonomy" id="93489"/>
    <lineage>
        <taxon>Eukaryota</taxon>
        <taxon>Fungi</taxon>
        <taxon>Dikarya</taxon>
        <taxon>Ascomycota</taxon>
        <taxon>Pezizomycotina</taxon>
        <taxon>Dothideomycetes</taxon>
        <taxon>Dothideomycetes incertae sedis</taxon>
        <taxon>Coniosporium</taxon>
    </lineage>
</organism>